<feature type="transmembrane region" description="Helical" evidence="7">
    <location>
        <begin position="7"/>
        <end position="29"/>
    </location>
</feature>
<evidence type="ECO:0000256" key="5">
    <source>
        <dbReference type="ARBA" id="ARBA00022989"/>
    </source>
</evidence>
<dbReference type="EMBL" id="JANF02000004">
    <property type="protein sequence ID" value="KER38067.1"/>
    <property type="molecule type" value="Genomic_DNA"/>
</dbReference>
<dbReference type="Pfam" id="PF02308">
    <property type="entry name" value="MgtC"/>
    <property type="match status" value="1"/>
</dbReference>
<evidence type="ECO:0000256" key="6">
    <source>
        <dbReference type="ARBA" id="ARBA00023136"/>
    </source>
</evidence>
<evidence type="ECO:0000259" key="8">
    <source>
        <dbReference type="Pfam" id="PF02308"/>
    </source>
</evidence>
<comment type="subcellular location">
    <subcellularLocation>
        <location evidence="7">Cell inner membrane</location>
        <topology evidence="7">Multi-pass membrane protein</topology>
    </subcellularLocation>
    <subcellularLocation>
        <location evidence="1">Cell membrane</location>
        <topology evidence="1">Multi-pass membrane protein</topology>
    </subcellularLocation>
</comment>
<feature type="transmembrane region" description="Helical" evidence="7">
    <location>
        <begin position="41"/>
        <end position="62"/>
    </location>
</feature>
<evidence type="ECO:0000256" key="7">
    <source>
        <dbReference type="RuleBase" id="RU365041"/>
    </source>
</evidence>
<evidence type="ECO:0000256" key="3">
    <source>
        <dbReference type="ARBA" id="ARBA00022475"/>
    </source>
</evidence>
<keyword evidence="6 7" id="KW-0472">Membrane</keyword>
<feature type="domain" description="MgtC/SapB/SrpB/YhiD N-terminal" evidence="8">
    <location>
        <begin position="18"/>
        <end position="143"/>
    </location>
</feature>
<comment type="caution">
    <text evidence="9">The sequence shown here is derived from an EMBL/GenBank/DDBJ whole genome shotgun (WGS) entry which is preliminary data.</text>
</comment>
<evidence type="ECO:0000313" key="10">
    <source>
        <dbReference type="Proteomes" id="UP000028135"/>
    </source>
</evidence>
<accession>A0A8E0WVB0</accession>
<dbReference type="PANTHER" id="PTHR33778">
    <property type="entry name" value="PROTEIN MGTC"/>
    <property type="match status" value="1"/>
</dbReference>
<keyword evidence="5 7" id="KW-1133">Transmembrane helix</keyword>
<dbReference type="GO" id="GO:0005886">
    <property type="term" value="C:plasma membrane"/>
    <property type="evidence" value="ECO:0007669"/>
    <property type="project" value="UniProtKB-SubCell"/>
</dbReference>
<dbReference type="RefSeq" id="WP_020820598.1">
    <property type="nucleotide sequence ID" value="NZ_JANF02000004.1"/>
</dbReference>
<dbReference type="PANTHER" id="PTHR33778:SF1">
    <property type="entry name" value="MAGNESIUM TRANSPORTER YHID-RELATED"/>
    <property type="match status" value="1"/>
</dbReference>
<name>A0A8E0WVB0_9SPHN</name>
<feature type="transmembrane region" description="Helical" evidence="7">
    <location>
        <begin position="74"/>
        <end position="95"/>
    </location>
</feature>
<comment type="similarity">
    <text evidence="2 7">Belongs to the MgtC/SapB family.</text>
</comment>
<sequence>MASLAPLHFTWVDVLIRLGAAVLFSLLIGLERFHNRRPVDFRPYFIVSLASCALVIGLMEASFDIKDPRLSIDLGRVMSGVMTGIGFLGAGALFRESHIVQGAGSAAAIWAAGAIGIVCGLGLIWLGGLVAAAILLLFLIGRRFTGPYHAGLDDEENERS</sequence>
<evidence type="ECO:0000256" key="2">
    <source>
        <dbReference type="ARBA" id="ARBA00009298"/>
    </source>
</evidence>
<organism evidence="9 10">
    <name type="scientific">Sphingobium indicum F2</name>
    <dbReference type="NCBI Taxonomy" id="1450518"/>
    <lineage>
        <taxon>Bacteria</taxon>
        <taxon>Pseudomonadati</taxon>
        <taxon>Pseudomonadota</taxon>
        <taxon>Alphaproteobacteria</taxon>
        <taxon>Sphingomonadales</taxon>
        <taxon>Sphingomonadaceae</taxon>
        <taxon>Sphingobium</taxon>
    </lineage>
</organism>
<evidence type="ECO:0000313" key="9">
    <source>
        <dbReference type="EMBL" id="KER38067.1"/>
    </source>
</evidence>
<gene>
    <name evidence="9" type="ORF">AL00_01680</name>
</gene>
<evidence type="ECO:0000256" key="4">
    <source>
        <dbReference type="ARBA" id="ARBA00022692"/>
    </source>
</evidence>
<dbReference type="InterPro" id="IPR003416">
    <property type="entry name" value="MgtC/SapB/SrpB/YhiD_fam"/>
</dbReference>
<feature type="transmembrane region" description="Helical" evidence="7">
    <location>
        <begin position="107"/>
        <end position="140"/>
    </location>
</feature>
<keyword evidence="3" id="KW-1003">Cell membrane</keyword>
<protein>
    <recommendedName>
        <fullName evidence="7">Protein MgtC</fullName>
    </recommendedName>
</protein>
<dbReference type="InterPro" id="IPR049177">
    <property type="entry name" value="MgtC_SapB_SrpB_YhiD_N"/>
</dbReference>
<dbReference type="AlphaFoldDB" id="A0A8E0WVB0"/>
<keyword evidence="7" id="KW-0997">Cell inner membrane</keyword>
<dbReference type="PRINTS" id="PR01837">
    <property type="entry name" value="MGTCSAPBPROT"/>
</dbReference>
<dbReference type="Proteomes" id="UP000028135">
    <property type="component" value="Unassembled WGS sequence"/>
</dbReference>
<proteinExistence type="inferred from homology"/>
<reference evidence="9 10" key="1">
    <citation type="submission" date="2014-05" db="EMBL/GenBank/DDBJ databases">
        <title>Genome Announcement of Sphingobium lucknowense F2.</title>
        <authorList>
            <person name="Lal R."/>
            <person name="Negi V."/>
            <person name="Lata P."/>
            <person name="Sangwan N."/>
            <person name="Gupta S.K."/>
            <person name="Rao D.L.N."/>
            <person name="Das S."/>
        </authorList>
    </citation>
    <scope>NUCLEOTIDE SEQUENCE [LARGE SCALE GENOMIC DNA]</scope>
    <source>
        <strain evidence="9 10">F2</strain>
    </source>
</reference>
<evidence type="ECO:0000256" key="1">
    <source>
        <dbReference type="ARBA" id="ARBA00004651"/>
    </source>
</evidence>
<keyword evidence="4 7" id="KW-0812">Transmembrane</keyword>